<dbReference type="InterPro" id="IPR003370">
    <property type="entry name" value="Chromate_transpt"/>
</dbReference>
<evidence type="ECO:0000256" key="6">
    <source>
        <dbReference type="ARBA" id="ARBA00023136"/>
    </source>
</evidence>
<organism evidence="8 9">
    <name type="scientific">Hornefia porci</name>
    <dbReference type="NCBI Taxonomy" id="2652292"/>
    <lineage>
        <taxon>Bacteria</taxon>
        <taxon>Bacillati</taxon>
        <taxon>Bacillota</taxon>
        <taxon>Clostridia</taxon>
        <taxon>Peptostreptococcales</taxon>
        <taxon>Anaerovoracaceae</taxon>
        <taxon>Hornefia</taxon>
    </lineage>
</organism>
<evidence type="ECO:0000256" key="3">
    <source>
        <dbReference type="ARBA" id="ARBA00022475"/>
    </source>
</evidence>
<keyword evidence="3" id="KW-1003">Cell membrane</keyword>
<keyword evidence="5 7" id="KW-1133">Transmembrane helix</keyword>
<dbReference type="PANTHER" id="PTHR43663">
    <property type="entry name" value="CHROMATE TRANSPORT PROTEIN-RELATED"/>
    <property type="match status" value="1"/>
</dbReference>
<dbReference type="Proteomes" id="UP000187404">
    <property type="component" value="Unassembled WGS sequence"/>
</dbReference>
<dbReference type="InterPro" id="IPR052518">
    <property type="entry name" value="CHR_Transporter"/>
</dbReference>
<evidence type="ECO:0000256" key="1">
    <source>
        <dbReference type="ARBA" id="ARBA00004651"/>
    </source>
</evidence>
<comment type="subcellular location">
    <subcellularLocation>
        <location evidence="1">Cell membrane</location>
        <topology evidence="1">Multi-pass membrane protein</topology>
    </subcellularLocation>
</comment>
<dbReference type="PANTHER" id="PTHR43663:SF1">
    <property type="entry name" value="CHROMATE TRANSPORTER"/>
    <property type="match status" value="1"/>
</dbReference>
<name>A0A1Q9JI29_9FIRM</name>
<dbReference type="EMBL" id="MJIE01000001">
    <property type="protein sequence ID" value="OLR55814.1"/>
    <property type="molecule type" value="Genomic_DNA"/>
</dbReference>
<feature type="transmembrane region" description="Helical" evidence="7">
    <location>
        <begin position="7"/>
        <end position="29"/>
    </location>
</feature>
<evidence type="ECO:0008006" key="10">
    <source>
        <dbReference type="Google" id="ProtNLM"/>
    </source>
</evidence>
<comment type="caution">
    <text evidence="8">The sequence shown here is derived from an EMBL/GenBank/DDBJ whole genome shotgun (WGS) entry which is preliminary data.</text>
</comment>
<dbReference type="STRING" id="1261640.BHK98_06925"/>
<reference evidence="8 9" key="1">
    <citation type="journal article" date="2016" name="Appl. Environ. Microbiol.">
        <title>Function and Phylogeny of Bacterial Butyryl Coenzyme A:Acetate Transferases and Their Diversity in the Proximal Colon of Swine.</title>
        <authorList>
            <person name="Trachsel J."/>
            <person name="Bayles D.O."/>
            <person name="Looft T."/>
            <person name="Levine U.Y."/>
            <person name="Allen H.K."/>
        </authorList>
    </citation>
    <scope>NUCLEOTIDE SEQUENCE [LARGE SCALE GENOMIC DNA]</scope>
    <source>
        <strain evidence="8 9">68-3-10</strain>
    </source>
</reference>
<feature type="transmembrane region" description="Helical" evidence="7">
    <location>
        <begin position="75"/>
        <end position="97"/>
    </location>
</feature>
<sequence length="174" mass="17918">MIYLKLFCVFARIGLFGFGGGMAMLPMIYQGAKEFQLMDAGEFSNLVAISQVTPGPLAINAATYVGYNCAGVPGALVATFATALPSFILVIICCCFISKFKESRAVEGAFTGIRPVTVGLIGAAVIFMGQTAFTSLAPVPIIIGIASVVLVGKLKISPVIIVLGAGVIGAFLCG</sequence>
<evidence type="ECO:0000256" key="4">
    <source>
        <dbReference type="ARBA" id="ARBA00022692"/>
    </source>
</evidence>
<evidence type="ECO:0000256" key="5">
    <source>
        <dbReference type="ARBA" id="ARBA00022989"/>
    </source>
</evidence>
<proteinExistence type="inferred from homology"/>
<dbReference type="OrthoDB" id="9788907at2"/>
<feature type="transmembrane region" description="Helical" evidence="7">
    <location>
        <begin position="156"/>
        <end position="173"/>
    </location>
</feature>
<evidence type="ECO:0000256" key="7">
    <source>
        <dbReference type="SAM" id="Phobius"/>
    </source>
</evidence>
<feature type="transmembrane region" description="Helical" evidence="7">
    <location>
        <begin position="118"/>
        <end position="150"/>
    </location>
</feature>
<keyword evidence="9" id="KW-1185">Reference proteome</keyword>
<keyword evidence="4 7" id="KW-0812">Transmembrane</keyword>
<dbReference type="AlphaFoldDB" id="A0A1Q9JI29"/>
<dbReference type="GO" id="GO:0005886">
    <property type="term" value="C:plasma membrane"/>
    <property type="evidence" value="ECO:0007669"/>
    <property type="project" value="UniProtKB-SubCell"/>
</dbReference>
<protein>
    <recommendedName>
        <fullName evidence="10">Chromate transporter</fullName>
    </recommendedName>
</protein>
<dbReference type="RefSeq" id="WP_075712813.1">
    <property type="nucleotide sequence ID" value="NZ_MJIE01000001.1"/>
</dbReference>
<accession>A0A1Q9JI29</accession>
<evidence type="ECO:0000313" key="9">
    <source>
        <dbReference type="Proteomes" id="UP000187404"/>
    </source>
</evidence>
<dbReference type="Pfam" id="PF02417">
    <property type="entry name" value="Chromate_transp"/>
    <property type="match status" value="1"/>
</dbReference>
<evidence type="ECO:0000256" key="2">
    <source>
        <dbReference type="ARBA" id="ARBA00005262"/>
    </source>
</evidence>
<dbReference type="GO" id="GO:0015109">
    <property type="term" value="F:chromate transmembrane transporter activity"/>
    <property type="evidence" value="ECO:0007669"/>
    <property type="project" value="InterPro"/>
</dbReference>
<comment type="similarity">
    <text evidence="2">Belongs to the chromate ion transporter (CHR) (TC 2.A.51) family.</text>
</comment>
<evidence type="ECO:0000313" key="8">
    <source>
        <dbReference type="EMBL" id="OLR55814.1"/>
    </source>
</evidence>
<keyword evidence="6 7" id="KW-0472">Membrane</keyword>
<gene>
    <name evidence="8" type="ORF">BHK98_06925</name>
</gene>